<sequence length="107" mass="11562">MCTSPTTVYSCGHTKPDHIIEFCYADNEGNCSQIHTRFEHLTRKCPSCTRKAHDELERKRGTHEDEDEDVVPISLAAGPLSPCSSSMSPGSTSPSSSPKGEPTPAAK</sequence>
<name>A0A5N5DPJ7_9PEZI</name>
<organism evidence="2 3">
    <name type="scientific">Lasiodiplodia theobromae</name>
    <dbReference type="NCBI Taxonomy" id="45133"/>
    <lineage>
        <taxon>Eukaryota</taxon>
        <taxon>Fungi</taxon>
        <taxon>Dikarya</taxon>
        <taxon>Ascomycota</taxon>
        <taxon>Pezizomycotina</taxon>
        <taxon>Dothideomycetes</taxon>
        <taxon>Dothideomycetes incertae sedis</taxon>
        <taxon>Botryosphaeriales</taxon>
        <taxon>Botryosphaeriaceae</taxon>
        <taxon>Lasiodiplodia</taxon>
    </lineage>
</organism>
<dbReference type="OrthoDB" id="3937760at2759"/>
<reference evidence="2 3" key="1">
    <citation type="journal article" date="2019" name="Sci. Rep.">
        <title>A multi-omics analysis of the grapevine pathogen Lasiodiplodia theobromae reveals that temperature affects the expression of virulence- and pathogenicity-related genes.</title>
        <authorList>
            <person name="Felix C."/>
            <person name="Meneses R."/>
            <person name="Goncalves M.F.M."/>
            <person name="Tilleman L."/>
            <person name="Duarte A.S."/>
            <person name="Jorrin-Novo J.V."/>
            <person name="Van de Peer Y."/>
            <person name="Deforce D."/>
            <person name="Van Nieuwerburgh F."/>
            <person name="Esteves A.C."/>
            <person name="Alves A."/>
        </authorList>
    </citation>
    <scope>NUCLEOTIDE SEQUENCE [LARGE SCALE GENOMIC DNA]</scope>
    <source>
        <strain evidence="2 3">LA-SOL3</strain>
    </source>
</reference>
<feature type="region of interest" description="Disordered" evidence="1">
    <location>
        <begin position="52"/>
        <end position="107"/>
    </location>
</feature>
<proteinExistence type="predicted"/>
<evidence type="ECO:0000313" key="3">
    <source>
        <dbReference type="Proteomes" id="UP000325902"/>
    </source>
</evidence>
<protein>
    <submittedName>
        <fullName evidence="2">Uncharacterized protein</fullName>
    </submittedName>
</protein>
<keyword evidence="3" id="KW-1185">Reference proteome</keyword>
<comment type="caution">
    <text evidence="2">The sequence shown here is derived from an EMBL/GenBank/DDBJ whole genome shotgun (WGS) entry which is preliminary data.</text>
</comment>
<feature type="compositionally biased region" description="Basic and acidic residues" evidence="1">
    <location>
        <begin position="52"/>
        <end position="63"/>
    </location>
</feature>
<accession>A0A5N5DPJ7</accession>
<feature type="compositionally biased region" description="Low complexity" evidence="1">
    <location>
        <begin position="79"/>
        <end position="98"/>
    </location>
</feature>
<gene>
    <name evidence="2" type="ORF">DBV05_g1479</name>
</gene>
<evidence type="ECO:0000256" key="1">
    <source>
        <dbReference type="SAM" id="MobiDB-lite"/>
    </source>
</evidence>
<dbReference type="Proteomes" id="UP000325902">
    <property type="component" value="Unassembled WGS sequence"/>
</dbReference>
<evidence type="ECO:0000313" key="2">
    <source>
        <dbReference type="EMBL" id="KAB2579859.1"/>
    </source>
</evidence>
<dbReference type="EMBL" id="VCHE01000005">
    <property type="protein sequence ID" value="KAB2579859.1"/>
    <property type="molecule type" value="Genomic_DNA"/>
</dbReference>
<dbReference type="AlphaFoldDB" id="A0A5N5DPJ7"/>